<organism evidence="2 3">
    <name type="scientific">Batillaria attramentaria</name>
    <dbReference type="NCBI Taxonomy" id="370345"/>
    <lineage>
        <taxon>Eukaryota</taxon>
        <taxon>Metazoa</taxon>
        <taxon>Spiralia</taxon>
        <taxon>Lophotrochozoa</taxon>
        <taxon>Mollusca</taxon>
        <taxon>Gastropoda</taxon>
        <taxon>Caenogastropoda</taxon>
        <taxon>Sorbeoconcha</taxon>
        <taxon>Cerithioidea</taxon>
        <taxon>Batillariidae</taxon>
        <taxon>Batillaria</taxon>
    </lineage>
</organism>
<dbReference type="AlphaFoldDB" id="A0ABD0LEQ2"/>
<accession>A0ABD0LEQ2</accession>
<evidence type="ECO:0000313" key="3">
    <source>
        <dbReference type="Proteomes" id="UP001519460"/>
    </source>
</evidence>
<reference evidence="2 3" key="1">
    <citation type="journal article" date="2023" name="Sci. Data">
        <title>Genome assembly of the Korean intertidal mud-creeper Batillaria attramentaria.</title>
        <authorList>
            <person name="Patra A.K."/>
            <person name="Ho P.T."/>
            <person name="Jun S."/>
            <person name="Lee S.J."/>
            <person name="Kim Y."/>
            <person name="Won Y.J."/>
        </authorList>
    </citation>
    <scope>NUCLEOTIDE SEQUENCE [LARGE SCALE GENOMIC DNA]</scope>
    <source>
        <strain evidence="2">Wonlab-2016</strain>
    </source>
</reference>
<gene>
    <name evidence="2" type="ORF">BaRGS_00010816</name>
</gene>
<evidence type="ECO:0000256" key="1">
    <source>
        <dbReference type="SAM" id="MobiDB-lite"/>
    </source>
</evidence>
<evidence type="ECO:0000313" key="2">
    <source>
        <dbReference type="EMBL" id="KAK7497945.1"/>
    </source>
</evidence>
<protein>
    <submittedName>
        <fullName evidence="2">Uncharacterized protein</fullName>
    </submittedName>
</protein>
<comment type="caution">
    <text evidence="2">The sequence shown here is derived from an EMBL/GenBank/DDBJ whole genome shotgun (WGS) entry which is preliminary data.</text>
</comment>
<dbReference type="Proteomes" id="UP001519460">
    <property type="component" value="Unassembled WGS sequence"/>
</dbReference>
<feature type="region of interest" description="Disordered" evidence="1">
    <location>
        <begin position="1"/>
        <end position="20"/>
    </location>
</feature>
<dbReference type="EMBL" id="JACVVK020000054">
    <property type="protein sequence ID" value="KAK7497945.1"/>
    <property type="molecule type" value="Genomic_DNA"/>
</dbReference>
<keyword evidence="3" id="KW-1185">Reference proteome</keyword>
<proteinExistence type="predicted"/>
<sequence length="120" mass="13509">MPKSDVKRQQKQRGILTSSRAARKKENAELLYFTSARKARVSAVPVNVNHLHSFSTRTMCQHQQQYQANDPISGLLDRVRFTIKPSGTVAVLGSQLYHYDAFRITMVRYLPSPNSSASAT</sequence>
<name>A0ABD0LEQ2_9CAEN</name>